<keyword evidence="3" id="KW-1185">Reference proteome</keyword>
<proteinExistence type="predicted"/>
<dbReference type="EMBL" id="RPDH01000003">
    <property type="protein sequence ID" value="RPE05385.1"/>
    <property type="molecule type" value="Genomic_DNA"/>
</dbReference>
<dbReference type="SUPFAM" id="SSF52317">
    <property type="entry name" value="Class I glutamine amidotransferase-like"/>
    <property type="match status" value="1"/>
</dbReference>
<dbReference type="RefSeq" id="WP_123849030.1">
    <property type="nucleotide sequence ID" value="NZ_RPDH01000003.1"/>
</dbReference>
<gene>
    <name evidence="2" type="ORF">EGT74_23650</name>
</gene>
<dbReference type="OrthoDB" id="1117240at2"/>
<evidence type="ECO:0000313" key="2">
    <source>
        <dbReference type="EMBL" id="RPE05385.1"/>
    </source>
</evidence>
<protein>
    <submittedName>
        <fullName evidence="2">ThuA domain-containing protein</fullName>
    </submittedName>
</protein>
<reference evidence="2 3" key="1">
    <citation type="submission" date="2018-11" db="EMBL/GenBank/DDBJ databases">
        <title>Chitinophaga lutea sp.nov., isolate from arsenic contaminated soil.</title>
        <authorList>
            <person name="Zong Y."/>
        </authorList>
    </citation>
    <scope>NUCLEOTIDE SEQUENCE [LARGE SCALE GENOMIC DNA]</scope>
    <source>
        <strain evidence="2 3">ZY74</strain>
    </source>
</reference>
<dbReference type="Gene3D" id="3.40.50.880">
    <property type="match status" value="1"/>
</dbReference>
<dbReference type="InterPro" id="IPR029010">
    <property type="entry name" value="ThuA-like"/>
</dbReference>
<dbReference type="InterPro" id="IPR029062">
    <property type="entry name" value="Class_I_gatase-like"/>
</dbReference>
<dbReference type="PANTHER" id="PTHR40469:SF2">
    <property type="entry name" value="GALACTOSE-BINDING DOMAIN-LIKE SUPERFAMILY PROTEIN"/>
    <property type="match status" value="1"/>
</dbReference>
<accession>A0A3N4PB91</accession>
<name>A0A3N4PB91_9BACT</name>
<evidence type="ECO:0000259" key="1">
    <source>
        <dbReference type="Pfam" id="PF06283"/>
    </source>
</evidence>
<sequence length="255" mass="29307">MRQLPTLLWAVFLILHLSCRPAGRPRFRVLVLAEAGGHHVAYTKAATEWLSQLAKDSGFAVDYIQHTASINSTMLSAYRLFIQLDYPPYGWNDTAAKAFEEYITQGRGGWIGFHHATLLGEFDGYPMWQWFSQFMGDIRFSDYIADFASGKVVIEDRQHPVMKGIQDTFLIEKEEWYTYNRSPRQDVHVIANVDESTYSPPSAKKMGDHPVVWTNLRVKAKNVYIFMGHSPLLFTNDAYKKLFRNAICWAAEDAR</sequence>
<feature type="domain" description="ThuA-like" evidence="1">
    <location>
        <begin position="28"/>
        <end position="250"/>
    </location>
</feature>
<dbReference type="Pfam" id="PF06283">
    <property type="entry name" value="ThuA"/>
    <property type="match status" value="1"/>
</dbReference>
<comment type="caution">
    <text evidence="2">The sequence shown here is derived from an EMBL/GenBank/DDBJ whole genome shotgun (WGS) entry which is preliminary data.</text>
</comment>
<evidence type="ECO:0000313" key="3">
    <source>
        <dbReference type="Proteomes" id="UP000278351"/>
    </source>
</evidence>
<organism evidence="2 3">
    <name type="scientific">Chitinophaga lutea</name>
    <dbReference type="NCBI Taxonomy" id="2488634"/>
    <lineage>
        <taxon>Bacteria</taxon>
        <taxon>Pseudomonadati</taxon>
        <taxon>Bacteroidota</taxon>
        <taxon>Chitinophagia</taxon>
        <taxon>Chitinophagales</taxon>
        <taxon>Chitinophagaceae</taxon>
        <taxon>Chitinophaga</taxon>
    </lineage>
</organism>
<dbReference type="PANTHER" id="PTHR40469">
    <property type="entry name" value="SECRETED GLYCOSYL HYDROLASE"/>
    <property type="match status" value="1"/>
</dbReference>
<dbReference type="AlphaFoldDB" id="A0A3N4PB91"/>
<dbReference type="Proteomes" id="UP000278351">
    <property type="component" value="Unassembled WGS sequence"/>
</dbReference>